<organism evidence="3 4">
    <name type="scientific">Alcanivorax xiamenensis</name>
    <dbReference type="NCBI Taxonomy" id="1177156"/>
    <lineage>
        <taxon>Bacteria</taxon>
        <taxon>Pseudomonadati</taxon>
        <taxon>Pseudomonadota</taxon>
        <taxon>Gammaproteobacteria</taxon>
        <taxon>Oceanospirillales</taxon>
        <taxon>Alcanivoracaceae</taxon>
        <taxon>Alcanivorax</taxon>
    </lineage>
</organism>
<feature type="compositionally biased region" description="Basic and acidic residues" evidence="1">
    <location>
        <begin position="323"/>
        <end position="355"/>
    </location>
</feature>
<evidence type="ECO:0000256" key="1">
    <source>
        <dbReference type="SAM" id="MobiDB-lite"/>
    </source>
</evidence>
<dbReference type="InterPro" id="IPR029058">
    <property type="entry name" value="AB_hydrolase_fold"/>
</dbReference>
<dbReference type="EMBL" id="AQPF01000004">
    <property type="protein sequence ID" value="KAF0807383.1"/>
    <property type="molecule type" value="Genomic_DNA"/>
</dbReference>
<dbReference type="PANTHER" id="PTHR35560:SF3">
    <property type="entry name" value="PEPTIDASE S9 PROLYL OLIGOPEPTIDASE CATALYTIC DOMAIN-CONTAINING PROTEIN"/>
    <property type="match status" value="1"/>
</dbReference>
<dbReference type="Gene3D" id="3.40.50.1820">
    <property type="entry name" value="alpha/beta hydrolase"/>
    <property type="match status" value="1"/>
</dbReference>
<evidence type="ECO:0008006" key="5">
    <source>
        <dbReference type="Google" id="ProtNLM"/>
    </source>
</evidence>
<accession>A0ABQ6YC11</accession>
<keyword evidence="4" id="KW-1185">Reference proteome</keyword>
<reference evidence="3 4" key="1">
    <citation type="submission" date="2012-09" db="EMBL/GenBank/DDBJ databases">
        <title>Genome Sequence of alkane-degrading Bacterium Alcanivorax sp. 6-D-6.</title>
        <authorList>
            <person name="Lai Q."/>
            <person name="Shao Z."/>
        </authorList>
    </citation>
    <scope>NUCLEOTIDE SEQUENCE [LARGE SCALE GENOMIC DNA]</scope>
    <source>
        <strain evidence="3 4">6-D-6</strain>
    </source>
</reference>
<gene>
    <name evidence="3" type="ORF">A6D6_00935</name>
</gene>
<protein>
    <recommendedName>
        <fullName evidence="5">Alpha/beta hydrolase</fullName>
    </recommendedName>
</protein>
<dbReference type="SUPFAM" id="SSF53474">
    <property type="entry name" value="alpha/beta-Hydrolases"/>
    <property type="match status" value="1"/>
</dbReference>
<feature type="signal peptide" evidence="2">
    <location>
        <begin position="1"/>
        <end position="19"/>
    </location>
</feature>
<proteinExistence type="predicted"/>
<dbReference type="Proteomes" id="UP000771797">
    <property type="component" value="Unassembled WGS sequence"/>
</dbReference>
<feature type="chain" id="PRO_5045161629" description="Alpha/beta hydrolase" evidence="2">
    <location>
        <begin position="20"/>
        <end position="366"/>
    </location>
</feature>
<feature type="region of interest" description="Disordered" evidence="1">
    <location>
        <begin position="323"/>
        <end position="366"/>
    </location>
</feature>
<evidence type="ECO:0000313" key="3">
    <source>
        <dbReference type="EMBL" id="KAF0807383.1"/>
    </source>
</evidence>
<evidence type="ECO:0000313" key="4">
    <source>
        <dbReference type="Proteomes" id="UP000771797"/>
    </source>
</evidence>
<keyword evidence="2" id="KW-0732">Signal</keyword>
<sequence length="366" mass="40420">MKKRLTLPLAFILPLAACQSTPPAPMDYTENTEQESVQPETFERYGSIVVPAGTAEKPVNMRLWYARPDRVTAETPVVLVMHGGRRDADNYRDFWGPYASKYNVLVVAPEVSQQDFPSGWGYQTGNWVSPDSSSVDASKGHRNPPEQSSFAAVDRAFDGLCERFGLNASEYDIWGHGSGAQFVTRMIMLYPQARVRTAVAANSGTYTFPDWSLPLRYGLKNTGIEPEDLEAAYAHHLVIMLGTADNDTSHRLLSQLDIARAQGAHRLAKGRNFYAANERQAEKLRVPYNWELRTVYDIGHSGRKMSGPGARYLLAGKAEEPLFPLRRDDATGQDRDDAGGDGPGRDGAETSKDLLRGSGDGEMSPF</sequence>
<dbReference type="PANTHER" id="PTHR35560">
    <property type="entry name" value="BLL0132 PROTEIN"/>
    <property type="match status" value="1"/>
</dbReference>
<dbReference type="RefSeq" id="WP_159660079.1">
    <property type="nucleotide sequence ID" value="NZ_AQPF01000004.1"/>
</dbReference>
<evidence type="ECO:0000256" key="2">
    <source>
        <dbReference type="SAM" id="SignalP"/>
    </source>
</evidence>
<comment type="caution">
    <text evidence="3">The sequence shown here is derived from an EMBL/GenBank/DDBJ whole genome shotgun (WGS) entry which is preliminary data.</text>
</comment>
<name>A0ABQ6YC11_9GAMM</name>